<gene>
    <name evidence="8" type="ORF">CH333_10210</name>
</gene>
<dbReference type="EMBL" id="NOZQ01000221">
    <property type="protein sequence ID" value="OYD13728.1"/>
    <property type="molecule type" value="Genomic_DNA"/>
</dbReference>
<dbReference type="Proteomes" id="UP000215215">
    <property type="component" value="Unassembled WGS sequence"/>
</dbReference>
<evidence type="ECO:0000256" key="4">
    <source>
        <dbReference type="ARBA" id="ARBA00023136"/>
    </source>
</evidence>
<feature type="coiled-coil region" evidence="5">
    <location>
        <begin position="63"/>
        <end position="90"/>
    </location>
</feature>
<keyword evidence="2 6" id="KW-0812">Transmembrane</keyword>
<reference evidence="8 9" key="1">
    <citation type="submission" date="2017-07" db="EMBL/GenBank/DDBJ databases">
        <title>Recovery of genomes from metagenomes via a dereplication, aggregation, and scoring strategy.</title>
        <authorList>
            <person name="Sieber C.M."/>
            <person name="Probst A.J."/>
            <person name="Sharrar A."/>
            <person name="Thomas B.C."/>
            <person name="Hess M."/>
            <person name="Tringe S.G."/>
            <person name="Banfield J.F."/>
        </authorList>
    </citation>
    <scope>NUCLEOTIDE SEQUENCE [LARGE SCALE GENOMIC DNA]</scope>
    <source>
        <strain evidence="8">JGI_Cruoil_03_44_89</strain>
    </source>
</reference>
<protein>
    <recommendedName>
        <fullName evidence="7">Lipopolysaccharide assembly protein A domain-containing protein</fullName>
    </recommendedName>
</protein>
<evidence type="ECO:0000313" key="9">
    <source>
        <dbReference type="Proteomes" id="UP000215215"/>
    </source>
</evidence>
<comment type="caution">
    <text evidence="8">The sequence shown here is derived from an EMBL/GenBank/DDBJ whole genome shotgun (WGS) entry which is preliminary data.</text>
</comment>
<evidence type="ECO:0000256" key="3">
    <source>
        <dbReference type="ARBA" id="ARBA00022989"/>
    </source>
</evidence>
<dbReference type="GO" id="GO:0005886">
    <property type="term" value="C:plasma membrane"/>
    <property type="evidence" value="ECO:0007669"/>
    <property type="project" value="InterPro"/>
</dbReference>
<dbReference type="InterPro" id="IPR010445">
    <property type="entry name" value="LapA_dom"/>
</dbReference>
<dbReference type="AlphaFoldDB" id="A0A235BN17"/>
<keyword evidence="3 6" id="KW-1133">Transmembrane helix</keyword>
<feature type="transmembrane region" description="Helical" evidence="6">
    <location>
        <begin position="39"/>
        <end position="61"/>
    </location>
</feature>
<evidence type="ECO:0000256" key="1">
    <source>
        <dbReference type="ARBA" id="ARBA00022475"/>
    </source>
</evidence>
<evidence type="ECO:0000256" key="6">
    <source>
        <dbReference type="SAM" id="Phobius"/>
    </source>
</evidence>
<dbReference type="Pfam" id="PF06305">
    <property type="entry name" value="LapA_dom"/>
    <property type="match status" value="1"/>
</dbReference>
<evidence type="ECO:0000256" key="2">
    <source>
        <dbReference type="ARBA" id="ARBA00022692"/>
    </source>
</evidence>
<sequence length="101" mass="11361">MFIVIGVIVVIFVVFGTVMLAQNATPVILTLLGRTIDTNLSLVIIESVVIGVVFAFIIMVVSEIRLRRALRNKERDIKNLKEELAAIRNLPLEEENVEKEE</sequence>
<keyword evidence="1" id="KW-1003">Cell membrane</keyword>
<keyword evidence="4 6" id="KW-0472">Membrane</keyword>
<name>A0A235BN17_UNCW3</name>
<organism evidence="8 9">
    <name type="scientific">candidate division WOR-3 bacterium JGI_Cruoil_03_44_89</name>
    <dbReference type="NCBI Taxonomy" id="1973748"/>
    <lineage>
        <taxon>Bacteria</taxon>
        <taxon>Bacteria division WOR-3</taxon>
    </lineage>
</organism>
<evidence type="ECO:0000313" key="8">
    <source>
        <dbReference type="EMBL" id="OYD13728.1"/>
    </source>
</evidence>
<proteinExistence type="predicted"/>
<accession>A0A235BN17</accession>
<evidence type="ECO:0000259" key="7">
    <source>
        <dbReference type="Pfam" id="PF06305"/>
    </source>
</evidence>
<feature type="domain" description="Lipopolysaccharide assembly protein A" evidence="7">
    <location>
        <begin position="22"/>
        <end position="85"/>
    </location>
</feature>
<evidence type="ECO:0000256" key="5">
    <source>
        <dbReference type="SAM" id="Coils"/>
    </source>
</evidence>
<keyword evidence="5" id="KW-0175">Coiled coil</keyword>